<proteinExistence type="predicted"/>
<dbReference type="InParanoid" id="A0A409XVK8"/>
<sequence length="99" mass="10251">MAAAICMNSNALAITLMPSFVVLVPNLAWGSDDNKNCADVFDGVHCAWNNSSSRADTILAPPVLSSATPPFTSVLGLDTDPNAGGEGTPLLLDFANDDE</sequence>
<dbReference type="OrthoDB" id="2499604at2759"/>
<reference evidence="2 3" key="1">
    <citation type="journal article" date="2018" name="Evol. Lett.">
        <title>Horizontal gene cluster transfer increased hallucinogenic mushroom diversity.</title>
        <authorList>
            <person name="Reynolds H.T."/>
            <person name="Vijayakumar V."/>
            <person name="Gluck-Thaler E."/>
            <person name="Korotkin H.B."/>
            <person name="Matheny P.B."/>
            <person name="Slot J.C."/>
        </authorList>
    </citation>
    <scope>NUCLEOTIDE SEQUENCE [LARGE SCALE GENOMIC DNA]</scope>
    <source>
        <strain evidence="2 3">2631</strain>
    </source>
</reference>
<dbReference type="EMBL" id="NHYD01000258">
    <property type="protein sequence ID" value="PPQ94756.1"/>
    <property type="molecule type" value="Genomic_DNA"/>
</dbReference>
<accession>A0A409XVK8</accession>
<comment type="caution">
    <text evidence="2">The sequence shown here is derived from an EMBL/GenBank/DDBJ whole genome shotgun (WGS) entry which is preliminary data.</text>
</comment>
<gene>
    <name evidence="2" type="ORF">CVT25_007687</name>
</gene>
<feature type="chain" id="PRO_5019436068" description="Leucine-rich repeat-containing N-terminal plant-type domain-containing protein" evidence="1">
    <location>
        <begin position="31"/>
        <end position="99"/>
    </location>
</feature>
<organism evidence="2 3">
    <name type="scientific">Psilocybe cyanescens</name>
    <dbReference type="NCBI Taxonomy" id="93625"/>
    <lineage>
        <taxon>Eukaryota</taxon>
        <taxon>Fungi</taxon>
        <taxon>Dikarya</taxon>
        <taxon>Basidiomycota</taxon>
        <taxon>Agaricomycotina</taxon>
        <taxon>Agaricomycetes</taxon>
        <taxon>Agaricomycetidae</taxon>
        <taxon>Agaricales</taxon>
        <taxon>Agaricineae</taxon>
        <taxon>Strophariaceae</taxon>
        <taxon>Psilocybe</taxon>
    </lineage>
</organism>
<name>A0A409XVK8_PSICY</name>
<dbReference type="AlphaFoldDB" id="A0A409XVK8"/>
<keyword evidence="3" id="KW-1185">Reference proteome</keyword>
<keyword evidence="1" id="KW-0732">Signal</keyword>
<evidence type="ECO:0008006" key="4">
    <source>
        <dbReference type="Google" id="ProtNLM"/>
    </source>
</evidence>
<protein>
    <recommendedName>
        <fullName evidence="4">Leucine-rich repeat-containing N-terminal plant-type domain-containing protein</fullName>
    </recommendedName>
</protein>
<feature type="signal peptide" evidence="1">
    <location>
        <begin position="1"/>
        <end position="30"/>
    </location>
</feature>
<evidence type="ECO:0000313" key="3">
    <source>
        <dbReference type="Proteomes" id="UP000283269"/>
    </source>
</evidence>
<dbReference type="Proteomes" id="UP000283269">
    <property type="component" value="Unassembled WGS sequence"/>
</dbReference>
<evidence type="ECO:0000256" key="1">
    <source>
        <dbReference type="SAM" id="SignalP"/>
    </source>
</evidence>
<evidence type="ECO:0000313" key="2">
    <source>
        <dbReference type="EMBL" id="PPQ94756.1"/>
    </source>
</evidence>